<evidence type="ECO:0000256" key="4">
    <source>
        <dbReference type="ARBA" id="ARBA00022490"/>
    </source>
</evidence>
<name>A0A7S1KQA2_9EUKA</name>
<comment type="function">
    <text evidence="10">tRNA nucleus export receptor which facilitates tRNA translocation across the nuclear pore complex.</text>
</comment>
<dbReference type="InterPro" id="IPR040017">
    <property type="entry name" value="XPOT"/>
</dbReference>
<evidence type="ECO:0000256" key="8">
    <source>
        <dbReference type="ARBA" id="ARBA00029784"/>
    </source>
</evidence>
<dbReference type="InterPro" id="IPR011989">
    <property type="entry name" value="ARM-like"/>
</dbReference>
<dbReference type="EMBL" id="HBGD01005350">
    <property type="protein sequence ID" value="CAD9081193.1"/>
    <property type="molecule type" value="Transcribed_RNA"/>
</dbReference>
<keyword evidence="6 10" id="KW-0694">RNA-binding</keyword>
<evidence type="ECO:0000259" key="11">
    <source>
        <dbReference type="Pfam" id="PF08389"/>
    </source>
</evidence>
<dbReference type="GO" id="GO:0016363">
    <property type="term" value="C:nuclear matrix"/>
    <property type="evidence" value="ECO:0007669"/>
    <property type="project" value="TreeGrafter"/>
</dbReference>
<evidence type="ECO:0000256" key="3">
    <source>
        <dbReference type="ARBA" id="ARBA00022448"/>
    </source>
</evidence>
<keyword evidence="4 10" id="KW-0963">Cytoplasm</keyword>
<comment type="subcellular location">
    <subcellularLocation>
        <location evidence="1 10">Cytoplasm</location>
    </subcellularLocation>
    <subcellularLocation>
        <location evidence="10">Nucleus</location>
    </subcellularLocation>
    <text evidence="10">Shuttles between the nucleus and the cytoplasm.</text>
</comment>
<protein>
    <recommendedName>
        <fullName evidence="2 10">Exportin-T</fullName>
    </recommendedName>
    <alternativeName>
        <fullName evidence="8 10">Exportin(tRNA)</fullName>
    </alternativeName>
    <alternativeName>
        <fullName evidence="9 10">tRNA exportin</fullName>
    </alternativeName>
</protein>
<sequence length="1006" mass="116143">MLPSSSDLSRAILCLSDPQAPNNLKQSAFQYLQRIKEDTEHVWELCMHLIMNPSESGDASQHNTHSTNTATQVLFWCFQTLADYIQHHATLLHQNNQLSRIQDALMPHWIVQVGLKSEFQMYMKTRYAVTVAKLFKITYLHEWTQFFPNLFSILQQTGSEQQQVVAIDFFIRILKAIDEEVVEKLIHRGYEEKDQNQLIKDKMRDDCIENVARAFYMILAKKHQELTNDCLDLLPNYSDWAPIELFTTDQYADMYLELVRDPRFRRKTCDCLAKIALKGMKQHEDKLALFQKLKYMPLLTNLIVDSKEDPEFAACFAALANNTALQLLESWYHFEYPSNEALRNDQSHREKTQAAHQMLMQIQPLMFCLLSDDDEQVSSNVTQYVSDFISTLRKRNLATSPLTSSEIDQMQRVFQVVVTKCKYPDDFHFDVSEQNEYDVGFLEYRRAIISIYAALTRAVPQKAKEWLFPLLNQTVQHYDQMHWTQIEVILTLFVHTVLNTTPESVDPKGNFFPPAFAAIVKSGISSVNNPAVQYAFFDVFWRCSIFVQHDSTLIEPMLKIFVDERGMRNPVPMVRSRSRYLFLTFMKATQNELTPFVERIYDSIRDFMQFELSRDTVDPQSTVTREKYNLYEAIGSLLASPHADPNIVRHVINRIMKTLLEQITQILNQELYKNDTEQVPAFQTLIAESLGGIMFLTKAFPSKGKNATICTESKQVLVVVHQLLKQVPTSNIVRGQITTYLRTVSHVVSATQIMDDVLPILETFQNIAKDPVSTQEFIDLLQPFPYKMKRSENAQLKQNFHTMTSSFIYPLTAKVFGYLVSEYWSNPLAEVHTSLLKLHRSYIQFLEVLLVQGFHEVLMVDANQFQTLLQGLLRSCGHASPPLVRSSLNVFKSMVEKWAGQNQSFTQFCFQQIIPLCFTLPTNNNFDLEDASWYMVLGDIVDVLRTIGKNCGNSFVEFMVQQYLPSLNLSQPMINQLMEVLANSKKSAAQKSFRNMFAAQQRNVTG</sequence>
<dbReference type="GO" id="GO:0071528">
    <property type="term" value="P:tRNA re-export from nucleus"/>
    <property type="evidence" value="ECO:0007669"/>
    <property type="project" value="UniProtKB-UniRule"/>
</dbReference>
<keyword evidence="3 10" id="KW-0813">Transport</keyword>
<dbReference type="GO" id="GO:0031267">
    <property type="term" value="F:small GTPase binding"/>
    <property type="evidence" value="ECO:0007669"/>
    <property type="project" value="InterPro"/>
</dbReference>
<proteinExistence type="inferred from homology"/>
<dbReference type="AlphaFoldDB" id="A0A7S1KQA2"/>
<dbReference type="Gene3D" id="1.25.10.10">
    <property type="entry name" value="Leucine-rich Repeat Variant"/>
    <property type="match status" value="1"/>
</dbReference>
<evidence type="ECO:0000313" key="13">
    <source>
        <dbReference type="EMBL" id="CAD9081193.1"/>
    </source>
</evidence>
<evidence type="ECO:0000256" key="6">
    <source>
        <dbReference type="ARBA" id="ARBA00022884"/>
    </source>
</evidence>
<dbReference type="GO" id="GO:0000049">
    <property type="term" value="F:tRNA binding"/>
    <property type="evidence" value="ECO:0007669"/>
    <property type="project" value="UniProtKB-UniRule"/>
</dbReference>
<evidence type="ECO:0000256" key="1">
    <source>
        <dbReference type="ARBA" id="ARBA00004496"/>
    </source>
</evidence>
<comment type="similarity">
    <text evidence="10">Belongs to the exportin family.</text>
</comment>
<dbReference type="InterPro" id="IPR016024">
    <property type="entry name" value="ARM-type_fold"/>
</dbReference>
<dbReference type="PANTHER" id="PTHR15952">
    <property type="entry name" value="EXPORTIN-T/LOS1"/>
    <property type="match status" value="1"/>
</dbReference>
<dbReference type="InterPro" id="IPR045546">
    <property type="entry name" value="Exportin-T_C"/>
</dbReference>
<evidence type="ECO:0000256" key="10">
    <source>
        <dbReference type="RuleBase" id="RU366037"/>
    </source>
</evidence>
<evidence type="ECO:0000259" key="12">
    <source>
        <dbReference type="Pfam" id="PF19282"/>
    </source>
</evidence>
<gene>
    <name evidence="13" type="ORF">PCOS0759_LOCUS4433</name>
</gene>
<reference evidence="13" key="1">
    <citation type="submission" date="2021-01" db="EMBL/GenBank/DDBJ databases">
        <authorList>
            <person name="Corre E."/>
            <person name="Pelletier E."/>
            <person name="Niang G."/>
            <person name="Scheremetjew M."/>
            <person name="Finn R."/>
            <person name="Kale V."/>
            <person name="Holt S."/>
            <person name="Cochrane G."/>
            <person name="Meng A."/>
            <person name="Brown T."/>
            <person name="Cohen L."/>
        </authorList>
    </citation>
    <scope>NUCLEOTIDE SEQUENCE</scope>
    <source>
        <strain evidence="13">WS</strain>
    </source>
</reference>
<feature type="domain" description="Exportin-T C-terminal" evidence="12">
    <location>
        <begin position="351"/>
        <end position="998"/>
    </location>
</feature>
<keyword evidence="7 10" id="KW-0539">Nucleus</keyword>
<evidence type="ECO:0000256" key="5">
    <source>
        <dbReference type="ARBA" id="ARBA00022555"/>
    </source>
</evidence>
<dbReference type="GO" id="GO:0005737">
    <property type="term" value="C:cytoplasm"/>
    <property type="evidence" value="ECO:0007669"/>
    <property type="project" value="UniProtKB-SubCell"/>
</dbReference>
<evidence type="ECO:0000256" key="9">
    <source>
        <dbReference type="ARBA" id="ARBA00032199"/>
    </source>
</evidence>
<dbReference type="Pfam" id="PF19282">
    <property type="entry name" value="Exportin-T"/>
    <property type="match status" value="1"/>
</dbReference>
<evidence type="ECO:0000256" key="2">
    <source>
        <dbReference type="ARBA" id="ARBA00018928"/>
    </source>
</evidence>
<dbReference type="GO" id="GO:0005643">
    <property type="term" value="C:nuclear pore"/>
    <property type="evidence" value="ECO:0007669"/>
    <property type="project" value="TreeGrafter"/>
</dbReference>
<keyword evidence="5 10" id="KW-0820">tRNA-binding</keyword>
<dbReference type="InterPro" id="IPR013598">
    <property type="entry name" value="Exportin-1/Importin-b-like"/>
</dbReference>
<organism evidence="13">
    <name type="scientific">Percolomonas cosmopolitus</name>
    <dbReference type="NCBI Taxonomy" id="63605"/>
    <lineage>
        <taxon>Eukaryota</taxon>
        <taxon>Discoba</taxon>
        <taxon>Heterolobosea</taxon>
        <taxon>Tetramitia</taxon>
        <taxon>Eutetramitia</taxon>
        <taxon>Percolomonadidae</taxon>
        <taxon>Percolomonas</taxon>
    </lineage>
</organism>
<dbReference type="PANTHER" id="PTHR15952:SF11">
    <property type="entry name" value="EXPORTIN-T"/>
    <property type="match status" value="1"/>
</dbReference>
<evidence type="ECO:0000256" key="7">
    <source>
        <dbReference type="ARBA" id="ARBA00023242"/>
    </source>
</evidence>
<dbReference type="SUPFAM" id="SSF48371">
    <property type="entry name" value="ARM repeat"/>
    <property type="match status" value="1"/>
</dbReference>
<feature type="domain" description="Exportin-1/Importin-beta-like" evidence="11">
    <location>
        <begin position="122"/>
        <end position="272"/>
    </location>
</feature>
<accession>A0A7S1KQA2</accession>
<dbReference type="Pfam" id="PF08389">
    <property type="entry name" value="Xpo1"/>
    <property type="match status" value="1"/>
</dbReference>